<dbReference type="GO" id="GO:0009966">
    <property type="term" value="P:regulation of signal transduction"/>
    <property type="evidence" value="ECO:0007669"/>
    <property type="project" value="TreeGrafter"/>
</dbReference>
<dbReference type="RefSeq" id="XP_066935021.1">
    <property type="nucleotide sequence ID" value="XM_067078920.1"/>
</dbReference>
<name>A0A7M5WUU8_9CNID</name>
<dbReference type="PANTHER" id="PTHR14186">
    <property type="entry name" value="INSULIN-LIKE GROWTH FACTOR BINDING PROTEIN-RELATED"/>
    <property type="match status" value="1"/>
</dbReference>
<dbReference type="Pfam" id="PF00219">
    <property type="entry name" value="IGFBP"/>
    <property type="match status" value="1"/>
</dbReference>
<dbReference type="AlphaFoldDB" id="A0A7M5WUU8"/>
<evidence type="ECO:0000313" key="8">
    <source>
        <dbReference type="Proteomes" id="UP000594262"/>
    </source>
</evidence>
<feature type="domain" description="IGFBP N-terminal" evidence="6">
    <location>
        <begin position="15"/>
        <end position="95"/>
    </location>
</feature>
<evidence type="ECO:0000256" key="3">
    <source>
        <dbReference type="ARBA" id="ARBA00022729"/>
    </source>
</evidence>
<proteinExistence type="predicted"/>
<dbReference type="SMART" id="SM00121">
    <property type="entry name" value="IB"/>
    <property type="match status" value="1"/>
</dbReference>
<dbReference type="Proteomes" id="UP000594262">
    <property type="component" value="Unplaced"/>
</dbReference>
<reference evidence="7" key="1">
    <citation type="submission" date="2021-01" db="UniProtKB">
        <authorList>
            <consortium name="EnsemblMetazoa"/>
        </authorList>
    </citation>
    <scope>IDENTIFICATION</scope>
</reference>
<dbReference type="GO" id="GO:0001558">
    <property type="term" value="P:regulation of cell growth"/>
    <property type="evidence" value="ECO:0007669"/>
    <property type="project" value="InterPro"/>
</dbReference>
<organism evidence="7 8">
    <name type="scientific">Clytia hemisphaerica</name>
    <dbReference type="NCBI Taxonomy" id="252671"/>
    <lineage>
        <taxon>Eukaryota</taxon>
        <taxon>Metazoa</taxon>
        <taxon>Cnidaria</taxon>
        <taxon>Hydrozoa</taxon>
        <taxon>Hydroidolina</taxon>
        <taxon>Leptothecata</taxon>
        <taxon>Obeliida</taxon>
        <taxon>Clytiidae</taxon>
        <taxon>Clytia</taxon>
    </lineage>
</organism>
<dbReference type="OrthoDB" id="5976811at2759"/>
<keyword evidence="8" id="KW-1185">Reference proteome</keyword>
<dbReference type="InterPro" id="IPR000867">
    <property type="entry name" value="IGFBP-like"/>
</dbReference>
<keyword evidence="3 5" id="KW-0732">Signal</keyword>
<evidence type="ECO:0000256" key="4">
    <source>
        <dbReference type="ARBA" id="ARBA00023157"/>
    </source>
</evidence>
<dbReference type="InterPro" id="IPR011390">
    <property type="entry name" value="IGFBP_rP_mac25"/>
</dbReference>
<dbReference type="SUPFAM" id="SSF57184">
    <property type="entry name" value="Growth factor receptor domain"/>
    <property type="match status" value="1"/>
</dbReference>
<evidence type="ECO:0000256" key="1">
    <source>
        <dbReference type="ARBA" id="ARBA00004613"/>
    </source>
</evidence>
<dbReference type="PROSITE" id="PS51323">
    <property type="entry name" value="IGFBP_N_2"/>
    <property type="match status" value="1"/>
</dbReference>
<evidence type="ECO:0000256" key="2">
    <source>
        <dbReference type="ARBA" id="ARBA00022525"/>
    </source>
</evidence>
<dbReference type="GO" id="GO:0005576">
    <property type="term" value="C:extracellular region"/>
    <property type="evidence" value="ECO:0007669"/>
    <property type="project" value="UniProtKB-SubCell"/>
</dbReference>
<feature type="chain" id="PRO_5029484320" description="IGFBP N-terminal domain-containing protein" evidence="5">
    <location>
        <begin position="20"/>
        <end position="126"/>
    </location>
</feature>
<dbReference type="PANTHER" id="PTHR14186:SF20">
    <property type="entry name" value="CYSTEINE-RICH MOTOR NEURON 1 PROTEIN-LIKE"/>
    <property type="match status" value="1"/>
</dbReference>
<accession>A0A7M5WUU8</accession>
<dbReference type="EnsemblMetazoa" id="CLYHEMT013449.1">
    <property type="protein sequence ID" value="CLYHEMP013449.1"/>
    <property type="gene ID" value="CLYHEMG013449"/>
</dbReference>
<comment type="subcellular location">
    <subcellularLocation>
        <location evidence="1">Secreted</location>
    </subcellularLocation>
</comment>
<dbReference type="GeneID" id="136822649"/>
<keyword evidence="2" id="KW-0964">Secreted</keyword>
<feature type="signal peptide" evidence="5">
    <location>
        <begin position="1"/>
        <end position="19"/>
    </location>
</feature>
<evidence type="ECO:0000256" key="5">
    <source>
        <dbReference type="SAM" id="SignalP"/>
    </source>
</evidence>
<dbReference type="Gene3D" id="4.10.40.20">
    <property type="match status" value="1"/>
</dbReference>
<evidence type="ECO:0000313" key="7">
    <source>
        <dbReference type="EnsemblMetazoa" id="CLYHEMP013449.1"/>
    </source>
</evidence>
<keyword evidence="4" id="KW-1015">Disulfide bond</keyword>
<dbReference type="InterPro" id="IPR009030">
    <property type="entry name" value="Growth_fac_rcpt_cys_sf"/>
</dbReference>
<protein>
    <recommendedName>
        <fullName evidence="6">IGFBP N-terminal domain-containing protein</fullName>
    </recommendedName>
</protein>
<sequence>MKLVTCLILLSSLAQLTDGLSCFCQMVTCPPAPTDCPVGLTMDVCGCCEVCARDIYQTCDGIWGSEGTCGENLYCDKEEHRGAEMFGAIGICKPDNTVPIKPNKEQLEKMNPSDYQPNDIFPGHLP</sequence>
<evidence type="ECO:0000259" key="6">
    <source>
        <dbReference type="PROSITE" id="PS51323"/>
    </source>
</evidence>
<dbReference type="GO" id="GO:0005520">
    <property type="term" value="F:insulin-like growth factor binding"/>
    <property type="evidence" value="ECO:0007669"/>
    <property type="project" value="InterPro"/>
</dbReference>